<keyword evidence="4" id="KW-1185">Reference proteome</keyword>
<organism evidence="3 4">
    <name type="scientific">Fodinibacter luteus</name>
    <dbReference type="NCBI Taxonomy" id="552064"/>
    <lineage>
        <taxon>Bacteria</taxon>
        <taxon>Bacillati</taxon>
        <taxon>Actinomycetota</taxon>
        <taxon>Actinomycetes</taxon>
        <taxon>Micrococcales</taxon>
        <taxon>Intrasporangiaceae</taxon>
        <taxon>Fodinibacter (ex Wang et al. 2009)</taxon>
    </lineage>
</organism>
<feature type="transmembrane region" description="Helical" evidence="1">
    <location>
        <begin position="67"/>
        <end position="89"/>
    </location>
</feature>
<dbReference type="Pfam" id="PF26247">
    <property type="entry name" value="DUF8058"/>
    <property type="match status" value="1"/>
</dbReference>
<sequence length="116" mass="11986">MQVAVASYCLAVAALMGLWWGVEIRNGAVSRPDRSRGEIALHLAAESATVLLLAIGGIVLGGGGSRWVALVGLGMLLYTVIQSPGYFVARHELAPVVMFAVLALLTIGAIVATATL</sequence>
<evidence type="ECO:0000256" key="1">
    <source>
        <dbReference type="SAM" id="Phobius"/>
    </source>
</evidence>
<protein>
    <recommendedName>
        <fullName evidence="2">DUF8058 domain-containing protein</fullName>
    </recommendedName>
</protein>
<keyword evidence="1" id="KW-0472">Membrane</keyword>
<feature type="domain" description="DUF8058" evidence="2">
    <location>
        <begin position="4"/>
        <end position="111"/>
    </location>
</feature>
<dbReference type="InterPro" id="IPR058371">
    <property type="entry name" value="DUF8058"/>
</dbReference>
<gene>
    <name evidence="3" type="ORF">GCM10023168_05800</name>
</gene>
<evidence type="ECO:0000259" key="2">
    <source>
        <dbReference type="Pfam" id="PF26247"/>
    </source>
</evidence>
<keyword evidence="1" id="KW-0812">Transmembrane</keyword>
<feature type="transmembrane region" description="Helical" evidence="1">
    <location>
        <begin position="96"/>
        <end position="115"/>
    </location>
</feature>
<evidence type="ECO:0000313" key="4">
    <source>
        <dbReference type="Proteomes" id="UP001500945"/>
    </source>
</evidence>
<dbReference type="RefSeq" id="WP_345202060.1">
    <property type="nucleotide sequence ID" value="NZ_BAABGM010000003.1"/>
</dbReference>
<keyword evidence="1" id="KW-1133">Transmembrane helix</keyword>
<feature type="transmembrane region" description="Helical" evidence="1">
    <location>
        <begin position="43"/>
        <end position="61"/>
    </location>
</feature>
<comment type="caution">
    <text evidence="3">The sequence shown here is derived from an EMBL/GenBank/DDBJ whole genome shotgun (WGS) entry which is preliminary data.</text>
</comment>
<dbReference type="EMBL" id="BAABGM010000003">
    <property type="protein sequence ID" value="GAA4399053.1"/>
    <property type="molecule type" value="Genomic_DNA"/>
</dbReference>
<accession>A0ABP8K115</accession>
<proteinExistence type="predicted"/>
<name>A0ABP8K115_9MICO</name>
<dbReference type="Proteomes" id="UP001500945">
    <property type="component" value="Unassembled WGS sequence"/>
</dbReference>
<feature type="transmembrane region" description="Helical" evidence="1">
    <location>
        <begin position="5"/>
        <end position="22"/>
    </location>
</feature>
<evidence type="ECO:0000313" key="3">
    <source>
        <dbReference type="EMBL" id="GAA4399053.1"/>
    </source>
</evidence>
<reference evidence="4" key="1">
    <citation type="journal article" date="2019" name="Int. J. Syst. Evol. Microbiol.">
        <title>The Global Catalogue of Microorganisms (GCM) 10K type strain sequencing project: providing services to taxonomists for standard genome sequencing and annotation.</title>
        <authorList>
            <consortium name="The Broad Institute Genomics Platform"/>
            <consortium name="The Broad Institute Genome Sequencing Center for Infectious Disease"/>
            <person name="Wu L."/>
            <person name="Ma J."/>
        </authorList>
    </citation>
    <scope>NUCLEOTIDE SEQUENCE [LARGE SCALE GENOMIC DNA]</scope>
    <source>
        <strain evidence="4">JCM 17809</strain>
    </source>
</reference>